<accession>A0AAV7RV03</accession>
<evidence type="ECO:0000256" key="1">
    <source>
        <dbReference type="SAM" id="MobiDB-lite"/>
    </source>
</evidence>
<dbReference type="InterPro" id="IPR004244">
    <property type="entry name" value="Transposase_22"/>
</dbReference>
<sequence length="384" mass="42783">MKIREGSASASGPSVDSEDLYKILGSPKGWNKATGKDPKFVDWGKDSSDKFYSLTEESDLSSGDHSFGESDGSETSETGNKSSSNEPTVRQLRRQWKSVKSRPCSQEDFENSTSTGGRTLKWDYSGIGLADTPTTSNQGSVNGNMEAGTGAPASNSSATGTEAGMLQSIYSSMKELQTETRIESRRARVATKRLQGTVRKVAKSCTEIKAKLCSMEERIVAFKKDVDTLKEQSATRDDQLTDVMWKLEDFENRQRRNNLRFLGIPEGLEGSNIRTYMVKLLRGAFPELGNWDWENELQRELPNNTFHNMSSEELGALKRLTSYPTIMIKLTDKGGATVILPQQAYKDDCFRLLGNTQPYKRLSRDPTLEIQEEIAFLLSKRTTG</sequence>
<feature type="region of interest" description="Disordered" evidence="1">
    <location>
        <begin position="1"/>
        <end position="117"/>
    </location>
</feature>
<protein>
    <submittedName>
        <fullName evidence="2">Uncharacterized protein</fullName>
    </submittedName>
</protein>
<evidence type="ECO:0000313" key="3">
    <source>
        <dbReference type="Proteomes" id="UP001066276"/>
    </source>
</evidence>
<dbReference type="AlphaFoldDB" id="A0AAV7RV03"/>
<organism evidence="2 3">
    <name type="scientific">Pleurodeles waltl</name>
    <name type="common">Iberian ribbed newt</name>
    <dbReference type="NCBI Taxonomy" id="8319"/>
    <lineage>
        <taxon>Eukaryota</taxon>
        <taxon>Metazoa</taxon>
        <taxon>Chordata</taxon>
        <taxon>Craniata</taxon>
        <taxon>Vertebrata</taxon>
        <taxon>Euteleostomi</taxon>
        <taxon>Amphibia</taxon>
        <taxon>Batrachia</taxon>
        <taxon>Caudata</taxon>
        <taxon>Salamandroidea</taxon>
        <taxon>Salamandridae</taxon>
        <taxon>Pleurodelinae</taxon>
        <taxon>Pleurodeles</taxon>
    </lineage>
</organism>
<proteinExistence type="predicted"/>
<dbReference type="EMBL" id="JANPWB010000009">
    <property type="protein sequence ID" value="KAJ1154715.1"/>
    <property type="molecule type" value="Genomic_DNA"/>
</dbReference>
<feature type="compositionally biased region" description="Polar residues" evidence="1">
    <location>
        <begin position="73"/>
        <end position="88"/>
    </location>
</feature>
<feature type="compositionally biased region" description="Basic residues" evidence="1">
    <location>
        <begin position="91"/>
        <end position="100"/>
    </location>
</feature>
<evidence type="ECO:0000313" key="2">
    <source>
        <dbReference type="EMBL" id="KAJ1154715.1"/>
    </source>
</evidence>
<feature type="compositionally biased region" description="Basic and acidic residues" evidence="1">
    <location>
        <begin position="34"/>
        <end position="49"/>
    </location>
</feature>
<name>A0AAV7RV03_PLEWA</name>
<comment type="caution">
    <text evidence="2">The sequence shown here is derived from an EMBL/GenBank/DDBJ whole genome shotgun (WGS) entry which is preliminary data.</text>
</comment>
<dbReference type="Proteomes" id="UP001066276">
    <property type="component" value="Chromosome 5"/>
</dbReference>
<gene>
    <name evidence="2" type="ORF">NDU88_007458</name>
</gene>
<keyword evidence="3" id="KW-1185">Reference proteome</keyword>
<reference evidence="2" key="1">
    <citation type="journal article" date="2022" name="bioRxiv">
        <title>Sequencing and chromosome-scale assembly of the giantPleurodeles waltlgenome.</title>
        <authorList>
            <person name="Brown T."/>
            <person name="Elewa A."/>
            <person name="Iarovenko S."/>
            <person name="Subramanian E."/>
            <person name="Araus A.J."/>
            <person name="Petzold A."/>
            <person name="Susuki M."/>
            <person name="Suzuki K.-i.T."/>
            <person name="Hayashi T."/>
            <person name="Toyoda A."/>
            <person name="Oliveira C."/>
            <person name="Osipova E."/>
            <person name="Leigh N.D."/>
            <person name="Simon A."/>
            <person name="Yun M.H."/>
        </authorList>
    </citation>
    <scope>NUCLEOTIDE SEQUENCE</scope>
    <source>
        <strain evidence="2">20211129_DDA</strain>
        <tissue evidence="2">Liver</tissue>
    </source>
</reference>
<dbReference type="PANTHER" id="PTHR11505">
    <property type="entry name" value="L1 TRANSPOSABLE ELEMENT-RELATED"/>
    <property type="match status" value="1"/>
</dbReference>